<feature type="transmembrane region" description="Helical" evidence="1">
    <location>
        <begin position="383"/>
        <end position="403"/>
    </location>
</feature>
<feature type="transmembrane region" description="Helical" evidence="1">
    <location>
        <begin position="155"/>
        <end position="179"/>
    </location>
</feature>
<organism evidence="2 3">
    <name type="scientific">Saezia sanguinis</name>
    <dbReference type="NCBI Taxonomy" id="1965230"/>
    <lineage>
        <taxon>Bacteria</taxon>
        <taxon>Pseudomonadati</taxon>
        <taxon>Pseudomonadota</taxon>
        <taxon>Betaproteobacteria</taxon>
        <taxon>Burkholderiales</taxon>
        <taxon>Saeziaceae</taxon>
        <taxon>Saezia</taxon>
    </lineage>
</organism>
<dbReference type="InterPro" id="IPR018134">
    <property type="entry name" value="LAMP_CS"/>
</dbReference>
<keyword evidence="1" id="KW-1133">Transmembrane helix</keyword>
<keyword evidence="1" id="KW-0472">Membrane</keyword>
<dbReference type="EMBL" id="PQSP01000007">
    <property type="protein sequence ID" value="RUS66065.1"/>
    <property type="molecule type" value="Genomic_DNA"/>
</dbReference>
<feature type="transmembrane region" description="Helical" evidence="1">
    <location>
        <begin position="115"/>
        <end position="135"/>
    </location>
</feature>
<keyword evidence="1" id="KW-0812">Transmembrane</keyword>
<feature type="transmembrane region" description="Helical" evidence="1">
    <location>
        <begin position="324"/>
        <end position="343"/>
    </location>
</feature>
<dbReference type="PROSITE" id="PS00310">
    <property type="entry name" value="LAMP_1"/>
    <property type="match status" value="1"/>
</dbReference>
<feature type="transmembrane region" description="Helical" evidence="1">
    <location>
        <begin position="43"/>
        <end position="65"/>
    </location>
</feature>
<proteinExistence type="predicted"/>
<feature type="transmembrane region" description="Helical" evidence="1">
    <location>
        <begin position="355"/>
        <end position="377"/>
    </location>
</feature>
<dbReference type="RefSeq" id="WP_126980599.1">
    <property type="nucleotide sequence ID" value="NZ_PQSP01000007.1"/>
</dbReference>
<feature type="transmembrane region" description="Helical" evidence="1">
    <location>
        <begin position="200"/>
        <end position="222"/>
    </location>
</feature>
<reference evidence="2 3" key="1">
    <citation type="submission" date="2018-01" db="EMBL/GenBank/DDBJ databases">
        <title>Saezia sanguinis gen. nov., sp. nov., in the order Burkholderiales isolated from human blood.</title>
        <authorList>
            <person name="Medina-Pascual M.J."/>
            <person name="Valdezate S."/>
            <person name="Monzon S."/>
            <person name="Cuesta I."/>
            <person name="Carrasco G."/>
            <person name="Villalon P."/>
            <person name="Saez-Nieto J.A."/>
        </authorList>
    </citation>
    <scope>NUCLEOTIDE SEQUENCE [LARGE SCALE GENOMIC DNA]</scope>
    <source>
        <strain evidence="2 3">CNM695-12</strain>
    </source>
</reference>
<feature type="transmembrane region" description="Helical" evidence="1">
    <location>
        <begin position="242"/>
        <end position="268"/>
    </location>
</feature>
<dbReference type="Proteomes" id="UP000286947">
    <property type="component" value="Unassembled WGS sequence"/>
</dbReference>
<dbReference type="AlphaFoldDB" id="A0A433SBG0"/>
<accession>A0A433SBG0</accession>
<dbReference type="GO" id="GO:0005886">
    <property type="term" value="C:plasma membrane"/>
    <property type="evidence" value="ECO:0007669"/>
    <property type="project" value="UniProtKB-SubCell"/>
</dbReference>
<evidence type="ECO:0000313" key="3">
    <source>
        <dbReference type="Proteomes" id="UP000286947"/>
    </source>
</evidence>
<feature type="transmembrane region" description="Helical" evidence="1">
    <location>
        <begin position="85"/>
        <end position="103"/>
    </location>
</feature>
<gene>
    <name evidence="2" type="ORF">CUZ56_02423</name>
</gene>
<evidence type="ECO:0000313" key="2">
    <source>
        <dbReference type="EMBL" id="RUS66065.1"/>
    </source>
</evidence>
<name>A0A433SBG0_9BURK</name>
<evidence type="ECO:0000256" key="1">
    <source>
        <dbReference type="SAM" id="Phobius"/>
    </source>
</evidence>
<sequence>MNPNSDSTAPAFNTTTESENQHSTLFSIGIRQMLAQPKIKDSFLLSLCATLSHLLVCWIICTVIHSQSRIQEVLSLPGFLVLNTSIPTLLFILTLFMAYIYRWPQAHPPVNRQTIATFALAGALINAPIFLYGYATAFLLQYTVSFGYSLSEAQYIMFLLTPLKLLLIWVCVFLCMLAIGQLFAQKTTFSKPEQIGYQPMLGLFAALLVLAFLQTQPSEILIAQSLVPMLKSMFEFEEYGTVVAVLQIVAQLITLLFIALLIPLAYAFASTALERKRLSGLTLRYSISAVLASLVILYLIGLAISFVVLKLITSFKFLYFAQEFFGLLIIGMLTTAIFLAIVVCKHLSTTGWRIYAIAVGCAPAVCCLLILLIQLTLSYMPASLAFAAAVTCLLAWFIFFLMLDYSIKIGMSVLVRTNAHLTQSPRL</sequence>
<keyword evidence="3" id="KW-1185">Reference proteome</keyword>
<protein>
    <submittedName>
        <fullName evidence="2">Uncharacterized protein</fullName>
    </submittedName>
</protein>
<feature type="transmembrane region" description="Helical" evidence="1">
    <location>
        <begin position="289"/>
        <end position="312"/>
    </location>
</feature>
<comment type="caution">
    <text evidence="2">The sequence shown here is derived from an EMBL/GenBank/DDBJ whole genome shotgun (WGS) entry which is preliminary data.</text>
</comment>